<name>A0A0K2UML0_LEPSM</name>
<accession>A0A0K2UML0</accession>
<dbReference type="AlphaFoldDB" id="A0A0K2UML0"/>
<dbReference type="EMBL" id="HACA01021600">
    <property type="protein sequence ID" value="CDW38961.1"/>
    <property type="molecule type" value="Transcribed_RNA"/>
</dbReference>
<proteinExistence type="predicted"/>
<sequence length="50" mass="6129">MYRTDCWAEKRDFDKTCNPSYTMTSILKTIMEGKHQSYRRYGITLYFHQL</sequence>
<organism evidence="1">
    <name type="scientific">Lepeophtheirus salmonis</name>
    <name type="common">Salmon louse</name>
    <name type="synonym">Caligus salmonis</name>
    <dbReference type="NCBI Taxonomy" id="72036"/>
    <lineage>
        <taxon>Eukaryota</taxon>
        <taxon>Metazoa</taxon>
        <taxon>Ecdysozoa</taxon>
        <taxon>Arthropoda</taxon>
        <taxon>Crustacea</taxon>
        <taxon>Multicrustacea</taxon>
        <taxon>Hexanauplia</taxon>
        <taxon>Copepoda</taxon>
        <taxon>Siphonostomatoida</taxon>
        <taxon>Caligidae</taxon>
        <taxon>Lepeophtheirus</taxon>
    </lineage>
</organism>
<protein>
    <submittedName>
        <fullName evidence="1">Uncharacterized protein</fullName>
    </submittedName>
</protein>
<evidence type="ECO:0000313" key="1">
    <source>
        <dbReference type="EMBL" id="CDW38961.1"/>
    </source>
</evidence>
<reference evidence="1" key="1">
    <citation type="submission" date="2014-05" db="EMBL/GenBank/DDBJ databases">
        <authorList>
            <person name="Chronopoulou M."/>
        </authorList>
    </citation>
    <scope>NUCLEOTIDE SEQUENCE</scope>
    <source>
        <tissue evidence="1">Whole organism</tissue>
    </source>
</reference>